<organism evidence="2 3">
    <name type="scientific">Prorocentrum cordatum</name>
    <dbReference type="NCBI Taxonomy" id="2364126"/>
    <lineage>
        <taxon>Eukaryota</taxon>
        <taxon>Sar</taxon>
        <taxon>Alveolata</taxon>
        <taxon>Dinophyceae</taxon>
        <taxon>Prorocentrales</taxon>
        <taxon>Prorocentraceae</taxon>
        <taxon>Prorocentrum</taxon>
    </lineage>
</organism>
<dbReference type="EMBL" id="CAUYUJ010016545">
    <property type="protein sequence ID" value="CAK0866520.1"/>
    <property type="molecule type" value="Genomic_DNA"/>
</dbReference>
<evidence type="ECO:0008006" key="4">
    <source>
        <dbReference type="Google" id="ProtNLM"/>
    </source>
</evidence>
<sequence length="187" mass="20620">MDLPEPDIRRREGSRSPRLPIGARRLRFGAVWRPLSKAHLQPVGQSPTPMQHSITMFAQRIHSRMEDILTYEPWNPDDSPRPVDEIFWRLQYLVCGLQWLLDHVAEGGPASEIDKCCVKLGDILSGGGRRYKRLGRYALPPPAPTPTPVPLPAPAPALPAPTPAVEPVSRAPGFASARRATTTITTA</sequence>
<evidence type="ECO:0000313" key="2">
    <source>
        <dbReference type="EMBL" id="CAK0866520.1"/>
    </source>
</evidence>
<comment type="caution">
    <text evidence="2">The sequence shown here is derived from an EMBL/GenBank/DDBJ whole genome shotgun (WGS) entry which is preliminary data.</text>
</comment>
<feature type="region of interest" description="Disordered" evidence="1">
    <location>
        <begin position="142"/>
        <end position="187"/>
    </location>
</feature>
<evidence type="ECO:0000313" key="3">
    <source>
        <dbReference type="Proteomes" id="UP001189429"/>
    </source>
</evidence>
<keyword evidence="3" id="KW-1185">Reference proteome</keyword>
<dbReference type="Proteomes" id="UP001189429">
    <property type="component" value="Unassembled WGS sequence"/>
</dbReference>
<evidence type="ECO:0000256" key="1">
    <source>
        <dbReference type="SAM" id="MobiDB-lite"/>
    </source>
</evidence>
<protein>
    <recommendedName>
        <fullName evidence="4">Peroxisomal membrane protein PEX16</fullName>
    </recommendedName>
</protein>
<feature type="compositionally biased region" description="Pro residues" evidence="1">
    <location>
        <begin position="142"/>
        <end position="164"/>
    </location>
</feature>
<proteinExistence type="predicted"/>
<accession>A0ABN9V1D3</accession>
<feature type="compositionally biased region" description="Low complexity" evidence="1">
    <location>
        <begin position="175"/>
        <end position="187"/>
    </location>
</feature>
<reference evidence="2" key="1">
    <citation type="submission" date="2023-10" db="EMBL/GenBank/DDBJ databases">
        <authorList>
            <person name="Chen Y."/>
            <person name="Shah S."/>
            <person name="Dougan E. K."/>
            <person name="Thang M."/>
            <person name="Chan C."/>
        </authorList>
    </citation>
    <scope>NUCLEOTIDE SEQUENCE [LARGE SCALE GENOMIC DNA]</scope>
</reference>
<gene>
    <name evidence="2" type="ORF">PCOR1329_LOCUS53681</name>
</gene>
<name>A0ABN9V1D3_9DINO</name>